<evidence type="ECO:0000256" key="1">
    <source>
        <dbReference type="SAM" id="Phobius"/>
    </source>
</evidence>
<gene>
    <name evidence="2" type="ORF">B0188_05630</name>
</gene>
<comment type="caution">
    <text evidence="2">The sequence shown here is derived from an EMBL/GenBank/DDBJ whole genome shotgun (WGS) entry which is preliminary data.</text>
</comment>
<accession>A0A1T0B281</accession>
<feature type="transmembrane region" description="Helical" evidence="1">
    <location>
        <begin position="32"/>
        <end position="49"/>
    </location>
</feature>
<keyword evidence="1" id="KW-0472">Membrane</keyword>
<evidence type="ECO:0000313" key="3">
    <source>
        <dbReference type="Proteomes" id="UP000190023"/>
    </source>
</evidence>
<organism evidence="2 3">
    <name type="scientific">[Haemophilus] felis</name>
    <dbReference type="NCBI Taxonomy" id="123822"/>
    <lineage>
        <taxon>Bacteria</taxon>
        <taxon>Pseudomonadati</taxon>
        <taxon>Pseudomonadota</taxon>
        <taxon>Gammaproteobacteria</taxon>
        <taxon>Pasteurellales</taxon>
        <taxon>Pasteurellaceae</taxon>
    </lineage>
</organism>
<protein>
    <submittedName>
        <fullName evidence="2">Uncharacterized protein</fullName>
    </submittedName>
</protein>
<keyword evidence="1" id="KW-1133">Transmembrane helix</keyword>
<proteinExistence type="predicted"/>
<dbReference type="AlphaFoldDB" id="A0A1T0B281"/>
<name>A0A1T0B281_9PAST</name>
<dbReference type="EMBL" id="MUYB01000021">
    <property type="protein sequence ID" value="OOS04146.1"/>
    <property type="molecule type" value="Genomic_DNA"/>
</dbReference>
<sequence length="64" mass="7735">MRIFRYLMALPFMVLGAFFVLLWLLAMLLADLLNYAISFFLTLKVFILFGEWKWIEVKREVFPK</sequence>
<dbReference type="Proteomes" id="UP000190023">
    <property type="component" value="Unassembled WGS sequence"/>
</dbReference>
<keyword evidence="1" id="KW-0812">Transmembrane</keyword>
<keyword evidence="3" id="KW-1185">Reference proteome</keyword>
<feature type="transmembrane region" description="Helical" evidence="1">
    <location>
        <begin position="7"/>
        <end position="26"/>
    </location>
</feature>
<dbReference type="STRING" id="123822.B0188_05630"/>
<evidence type="ECO:0000313" key="2">
    <source>
        <dbReference type="EMBL" id="OOS04146.1"/>
    </source>
</evidence>
<reference evidence="2 3" key="1">
    <citation type="submission" date="2017-02" db="EMBL/GenBank/DDBJ databases">
        <title>Draft genome sequence of Haemophilus felis CCUG 31170 type strain.</title>
        <authorList>
            <person name="Engstrom-Jakobsson H."/>
            <person name="Salva-Serra F."/>
            <person name="Thorell K."/>
            <person name="Gonzales-Siles L."/>
            <person name="Karlsson R."/>
            <person name="Boulund F."/>
            <person name="Engstrand L."/>
            <person name="Kristiansson E."/>
            <person name="Moore E."/>
        </authorList>
    </citation>
    <scope>NUCLEOTIDE SEQUENCE [LARGE SCALE GENOMIC DNA]</scope>
    <source>
        <strain evidence="2 3">CCUG 31170</strain>
    </source>
</reference>